<reference evidence="2" key="1">
    <citation type="submission" date="2025-08" db="UniProtKB">
        <authorList>
            <consortium name="Ensembl"/>
        </authorList>
    </citation>
    <scope>IDENTIFICATION</scope>
</reference>
<evidence type="ECO:0000313" key="2">
    <source>
        <dbReference type="Ensembl" id="ENSMMNP00015028735.1"/>
    </source>
</evidence>
<reference evidence="2" key="2">
    <citation type="submission" date="2025-09" db="UniProtKB">
        <authorList>
            <consortium name="Ensembl"/>
        </authorList>
    </citation>
    <scope>IDENTIFICATION</scope>
</reference>
<dbReference type="GeneTree" id="ENSGT00390000002000"/>
<keyword evidence="3" id="KW-1185">Reference proteome</keyword>
<name>A0A8C6C973_MONMO</name>
<dbReference type="Ensembl" id="ENSMMNT00015031585.1">
    <property type="protein sequence ID" value="ENSMMNP00015028735.1"/>
    <property type="gene ID" value="ENSMMNG00015020935.1"/>
</dbReference>
<evidence type="ECO:0000313" key="3">
    <source>
        <dbReference type="Proteomes" id="UP000694561"/>
    </source>
</evidence>
<evidence type="ECO:0000256" key="1">
    <source>
        <dbReference type="SAM" id="MobiDB-lite"/>
    </source>
</evidence>
<protein>
    <submittedName>
        <fullName evidence="2">Proline rich 29</fullName>
    </submittedName>
</protein>
<dbReference type="Proteomes" id="UP000694561">
    <property type="component" value="Unplaced"/>
</dbReference>
<dbReference type="AlphaFoldDB" id="A0A8C6C973"/>
<organism evidence="2 3">
    <name type="scientific">Monodon monoceros</name>
    <name type="common">Narwhal</name>
    <name type="synonym">Ceratodon monodon</name>
    <dbReference type="NCBI Taxonomy" id="40151"/>
    <lineage>
        <taxon>Eukaryota</taxon>
        <taxon>Metazoa</taxon>
        <taxon>Chordata</taxon>
        <taxon>Craniata</taxon>
        <taxon>Vertebrata</taxon>
        <taxon>Euteleostomi</taxon>
        <taxon>Mammalia</taxon>
        <taxon>Eutheria</taxon>
        <taxon>Laurasiatheria</taxon>
        <taxon>Artiodactyla</taxon>
        <taxon>Whippomorpha</taxon>
        <taxon>Cetacea</taxon>
        <taxon>Odontoceti</taxon>
        <taxon>Monodontidae</taxon>
        <taxon>Monodon</taxon>
    </lineage>
</organism>
<gene>
    <name evidence="2" type="primary">PRR29</name>
</gene>
<feature type="region of interest" description="Disordered" evidence="1">
    <location>
        <begin position="1"/>
        <end position="38"/>
    </location>
</feature>
<sequence length="38" mass="3832">MASGTGGSWGHHPAQTAAPTESRAPASTPQRHRDCGCG</sequence>
<accession>A0A8C6C973</accession>
<proteinExistence type="predicted"/>